<dbReference type="Gene3D" id="3.30.450.40">
    <property type="match status" value="1"/>
</dbReference>
<evidence type="ECO:0000259" key="3">
    <source>
        <dbReference type="PROSITE" id="PS50113"/>
    </source>
</evidence>
<dbReference type="InterPro" id="IPR001610">
    <property type="entry name" value="PAC"/>
</dbReference>
<keyword evidence="1" id="KW-0812">Transmembrane</keyword>
<dbReference type="PROSITE" id="PS50112">
    <property type="entry name" value="PAS"/>
    <property type="match status" value="1"/>
</dbReference>
<evidence type="ECO:0000313" key="7">
    <source>
        <dbReference type="Proteomes" id="UP000029392"/>
    </source>
</evidence>
<accession>A0A091ARH5</accession>
<dbReference type="CDD" id="cd01948">
    <property type="entry name" value="EAL"/>
    <property type="match status" value="1"/>
</dbReference>
<reference evidence="6 7" key="1">
    <citation type="submission" date="2013-09" db="EMBL/GenBank/DDBJ databases">
        <title>Genome sequencing of Arenimonas malthae.</title>
        <authorList>
            <person name="Chen F."/>
            <person name="Wang G."/>
        </authorList>
    </citation>
    <scope>NUCLEOTIDE SEQUENCE [LARGE SCALE GENOMIC DNA]</scope>
    <source>
        <strain evidence="6 7">CC-JY-1</strain>
    </source>
</reference>
<dbReference type="NCBIfam" id="TIGR00229">
    <property type="entry name" value="sensory_box"/>
    <property type="match status" value="1"/>
</dbReference>
<dbReference type="SUPFAM" id="SSF55785">
    <property type="entry name" value="PYP-like sensor domain (PAS domain)"/>
    <property type="match status" value="2"/>
</dbReference>
<dbReference type="PANTHER" id="PTHR44757">
    <property type="entry name" value="DIGUANYLATE CYCLASE DGCP"/>
    <property type="match status" value="1"/>
</dbReference>
<dbReference type="InterPro" id="IPR003018">
    <property type="entry name" value="GAF"/>
</dbReference>
<dbReference type="Gene3D" id="3.30.450.20">
    <property type="entry name" value="PAS domain"/>
    <property type="match status" value="2"/>
</dbReference>
<sequence length="1085" mass="118399">MLLVLSVAALAVQLFVILGRIDDSARADVAEDVSRVLWAQARRIDSQAELGIRHGTARLVGGLAVDPRVAAAWVVDGDGKVLSSLHRRDVGKDFGSLLAARPAAVRGALASAAFAGNSGRALFAGNTPAIALSQEVLVGVDPTRYAMLVVEADAGPVTARLRHEAGRRFLRNAAGVLAFTLVLWLLLRAAWTERTRKLQAAAARLWFEGEPLDTGVRGGDELADVAREIEQASARVRRQARLLRTVSQASLAAQRLTDRSALGMEICRILVQEGGYTMAGLMRLQPDGHTLVQATLVGFDPERNRFPDADLDDPADADRPTVRALHTGETQVHNDLASEARPTATMVQMGALGLRAAVVVPLVEMGQKLGVLILADREPHRFDTDFLVAITSAAADISAGIILREREQLAADAEHRLTVALNAAALGTWENHLGTGEMRANARWFEMLGLNPHRDAEAATTWRERLHPEDAPLLERAYARLADPAIKHFEIDMRLRHAEGHWAWIHSRGMVLERDTQGQPLRLAGVHLDMTQQRRDEAQLRIAADAFANSHEGILICDGDGVILSVNRAFERVTGYTAEEAVGRPPSMLSSGHQDEAFYQRMWEEIAQRGRWEGEVWNRRKSGEVYPEWLAITRIRHEGGRVNYLGQFIDISERKQVQSRIEELSRTDPLTGLPNRRSFGEFVAARLAGAQPRLAVLLFNIDRFKQVNESLGYGTGDEVLKMLAGRLAAVFGEGSTLARVSGDEFAVALPGAGEAEARAVVDKLQLDLQQPFEIAGQRLVLGLSAGLALSPEHGTEAELLLVSATAALNLSRSEGERRLAVYSPRQPGASLRRLTLESQLRLALQRRELFAVYQPQVALADGRLVGLEALVRWRHPERGVVPPGEFIPVAEEAGLIAAIGDFMLRESCQAAVRMHAAGLPPVPVSVNIATGQLRRADFLPQVLSELESSGLAPALLEIEITESMLMADVQSTISLLAALRERGVRVAIDDFGTGYSSLAYLGRLSLDRLKIDQSFVRDLRVPGPAEGIVRTVIALARSLRLNTLAEGVEQAEDAERLRALGCDDAQGYLYDRPLAEADLLAKYRT</sequence>
<dbReference type="SUPFAM" id="SSF55073">
    <property type="entry name" value="Nucleotide cyclase"/>
    <property type="match status" value="1"/>
</dbReference>
<dbReference type="InterPro" id="IPR001633">
    <property type="entry name" value="EAL_dom"/>
</dbReference>
<dbReference type="PROSITE" id="PS50883">
    <property type="entry name" value="EAL"/>
    <property type="match status" value="1"/>
</dbReference>
<dbReference type="Proteomes" id="UP000029392">
    <property type="component" value="Unassembled WGS sequence"/>
</dbReference>
<dbReference type="STRING" id="1384054.N790_12150"/>
<dbReference type="Gene3D" id="3.20.20.450">
    <property type="entry name" value="EAL domain"/>
    <property type="match status" value="1"/>
</dbReference>
<keyword evidence="7" id="KW-1185">Reference proteome</keyword>
<dbReference type="AlphaFoldDB" id="A0A091ARH5"/>
<dbReference type="SMART" id="SM00086">
    <property type="entry name" value="PAC"/>
    <property type="match status" value="2"/>
</dbReference>
<dbReference type="InterPro" id="IPR035965">
    <property type="entry name" value="PAS-like_dom_sf"/>
</dbReference>
<evidence type="ECO:0008006" key="8">
    <source>
        <dbReference type="Google" id="ProtNLM"/>
    </source>
</evidence>
<dbReference type="Pfam" id="PF13185">
    <property type="entry name" value="GAF_2"/>
    <property type="match status" value="1"/>
</dbReference>
<feature type="domain" description="PAS" evidence="2">
    <location>
        <begin position="536"/>
        <end position="584"/>
    </location>
</feature>
<dbReference type="SUPFAM" id="SSF141868">
    <property type="entry name" value="EAL domain-like"/>
    <property type="match status" value="1"/>
</dbReference>
<dbReference type="InterPro" id="IPR000700">
    <property type="entry name" value="PAS-assoc_C"/>
</dbReference>
<dbReference type="InterPro" id="IPR043128">
    <property type="entry name" value="Rev_trsase/Diguanyl_cyclase"/>
</dbReference>
<dbReference type="InterPro" id="IPR029787">
    <property type="entry name" value="Nucleotide_cyclase"/>
</dbReference>
<dbReference type="PANTHER" id="PTHR44757:SF2">
    <property type="entry name" value="BIOFILM ARCHITECTURE MAINTENANCE PROTEIN MBAA"/>
    <property type="match status" value="1"/>
</dbReference>
<dbReference type="PROSITE" id="PS50887">
    <property type="entry name" value="GGDEF"/>
    <property type="match status" value="1"/>
</dbReference>
<feature type="domain" description="PAC" evidence="3">
    <location>
        <begin position="612"/>
        <end position="663"/>
    </location>
</feature>
<evidence type="ECO:0000259" key="2">
    <source>
        <dbReference type="PROSITE" id="PS50112"/>
    </source>
</evidence>
<dbReference type="eggNOG" id="COG5001">
    <property type="taxonomic scope" value="Bacteria"/>
</dbReference>
<dbReference type="SUPFAM" id="SSF55781">
    <property type="entry name" value="GAF domain-like"/>
    <property type="match status" value="1"/>
</dbReference>
<dbReference type="Pfam" id="PF00563">
    <property type="entry name" value="EAL"/>
    <property type="match status" value="1"/>
</dbReference>
<dbReference type="CDD" id="cd00130">
    <property type="entry name" value="PAS"/>
    <property type="match status" value="2"/>
</dbReference>
<dbReference type="InterPro" id="IPR052155">
    <property type="entry name" value="Biofilm_reg_signaling"/>
</dbReference>
<dbReference type="InterPro" id="IPR013655">
    <property type="entry name" value="PAS_fold_3"/>
</dbReference>
<gene>
    <name evidence="6" type="ORF">N790_12150</name>
</gene>
<dbReference type="CDD" id="cd01949">
    <property type="entry name" value="GGDEF"/>
    <property type="match status" value="1"/>
</dbReference>
<feature type="domain" description="EAL" evidence="4">
    <location>
        <begin position="833"/>
        <end position="1085"/>
    </location>
</feature>
<dbReference type="PROSITE" id="PS50113">
    <property type="entry name" value="PAC"/>
    <property type="match status" value="2"/>
</dbReference>
<feature type="transmembrane region" description="Helical" evidence="1">
    <location>
        <begin position="169"/>
        <end position="187"/>
    </location>
</feature>
<dbReference type="InterPro" id="IPR000014">
    <property type="entry name" value="PAS"/>
</dbReference>
<evidence type="ECO:0000313" key="6">
    <source>
        <dbReference type="EMBL" id="KFN41762.1"/>
    </source>
</evidence>
<dbReference type="PATRIC" id="fig|1384054.3.peg.2716"/>
<evidence type="ECO:0000259" key="5">
    <source>
        <dbReference type="PROSITE" id="PS50887"/>
    </source>
</evidence>
<protein>
    <recommendedName>
        <fullName evidence="8">Diguanylate cyclase</fullName>
    </recommendedName>
</protein>
<dbReference type="InterPro" id="IPR029016">
    <property type="entry name" value="GAF-like_dom_sf"/>
</dbReference>
<dbReference type="InterPro" id="IPR000160">
    <property type="entry name" value="GGDEF_dom"/>
</dbReference>
<dbReference type="Gene3D" id="3.30.70.270">
    <property type="match status" value="1"/>
</dbReference>
<dbReference type="Pfam" id="PF13426">
    <property type="entry name" value="PAS_9"/>
    <property type="match status" value="1"/>
</dbReference>
<proteinExistence type="predicted"/>
<dbReference type="EMBL" id="AVCH01000214">
    <property type="protein sequence ID" value="KFN41762.1"/>
    <property type="molecule type" value="Genomic_DNA"/>
</dbReference>
<dbReference type="Pfam" id="PF00990">
    <property type="entry name" value="GGDEF"/>
    <property type="match status" value="1"/>
</dbReference>
<dbReference type="SMART" id="SM00091">
    <property type="entry name" value="PAS"/>
    <property type="match status" value="2"/>
</dbReference>
<feature type="domain" description="PAC" evidence="3">
    <location>
        <begin position="489"/>
        <end position="542"/>
    </location>
</feature>
<dbReference type="SMART" id="SM00267">
    <property type="entry name" value="GGDEF"/>
    <property type="match status" value="1"/>
</dbReference>
<organism evidence="6 7">
    <name type="scientific">Arenimonas malthae CC-JY-1</name>
    <dbReference type="NCBI Taxonomy" id="1384054"/>
    <lineage>
        <taxon>Bacteria</taxon>
        <taxon>Pseudomonadati</taxon>
        <taxon>Pseudomonadota</taxon>
        <taxon>Gammaproteobacteria</taxon>
        <taxon>Lysobacterales</taxon>
        <taxon>Lysobacteraceae</taxon>
        <taxon>Arenimonas</taxon>
    </lineage>
</organism>
<keyword evidence="1" id="KW-0472">Membrane</keyword>
<dbReference type="Pfam" id="PF08447">
    <property type="entry name" value="PAS_3"/>
    <property type="match status" value="1"/>
</dbReference>
<comment type="caution">
    <text evidence="6">The sequence shown here is derived from an EMBL/GenBank/DDBJ whole genome shotgun (WGS) entry which is preliminary data.</text>
</comment>
<dbReference type="SMART" id="SM00052">
    <property type="entry name" value="EAL"/>
    <property type="match status" value="1"/>
</dbReference>
<name>A0A091ARH5_9GAMM</name>
<keyword evidence="1" id="KW-1133">Transmembrane helix</keyword>
<evidence type="ECO:0000256" key="1">
    <source>
        <dbReference type="SAM" id="Phobius"/>
    </source>
</evidence>
<evidence type="ECO:0000259" key="4">
    <source>
        <dbReference type="PROSITE" id="PS50883"/>
    </source>
</evidence>
<feature type="domain" description="GGDEF" evidence="5">
    <location>
        <begin position="692"/>
        <end position="824"/>
    </location>
</feature>
<dbReference type="NCBIfam" id="TIGR00254">
    <property type="entry name" value="GGDEF"/>
    <property type="match status" value="1"/>
</dbReference>
<dbReference type="InterPro" id="IPR035919">
    <property type="entry name" value="EAL_sf"/>
</dbReference>